<feature type="non-terminal residue" evidence="2">
    <location>
        <position position="1"/>
    </location>
</feature>
<feature type="region of interest" description="Disordered" evidence="1">
    <location>
        <begin position="1"/>
        <end position="32"/>
    </location>
</feature>
<gene>
    <name evidence="2" type="ORF">PCOR1329_LOCUS40439</name>
</gene>
<evidence type="ECO:0000313" key="3">
    <source>
        <dbReference type="Proteomes" id="UP001189429"/>
    </source>
</evidence>
<evidence type="ECO:0000256" key="1">
    <source>
        <dbReference type="SAM" id="MobiDB-lite"/>
    </source>
</evidence>
<evidence type="ECO:0000313" key="2">
    <source>
        <dbReference type="EMBL" id="CAK0847151.1"/>
    </source>
</evidence>
<keyword evidence="3" id="KW-1185">Reference proteome</keyword>
<comment type="caution">
    <text evidence="2">The sequence shown here is derived from an EMBL/GenBank/DDBJ whole genome shotgun (WGS) entry which is preliminary data.</text>
</comment>
<protein>
    <submittedName>
        <fullName evidence="2">Uncharacterized protein</fullName>
    </submittedName>
</protein>
<reference evidence="2" key="1">
    <citation type="submission" date="2023-10" db="EMBL/GenBank/DDBJ databases">
        <authorList>
            <person name="Chen Y."/>
            <person name="Shah S."/>
            <person name="Dougan E. K."/>
            <person name="Thang M."/>
            <person name="Chan C."/>
        </authorList>
    </citation>
    <scope>NUCLEOTIDE SEQUENCE [LARGE SCALE GENOMIC DNA]</scope>
</reference>
<proteinExistence type="predicted"/>
<dbReference type="EMBL" id="CAUYUJ010014877">
    <property type="protein sequence ID" value="CAK0847151.1"/>
    <property type="molecule type" value="Genomic_DNA"/>
</dbReference>
<dbReference type="Proteomes" id="UP001189429">
    <property type="component" value="Unassembled WGS sequence"/>
</dbReference>
<sequence length="136" mass="13821">EGSPSAAALPCPKRRKVSPAGPGEAEPCAAGTWGGSVGGQPVGLGVQQGADAIALAHAVRCRSLADVEALLDAWPPTGPRVSQVVDSRGLNLAFWAAARRGGGAAGREVCRLLVERHGVHPAYIDPASRTPLFRGG</sequence>
<name>A0ABN9TMC7_9DINO</name>
<accession>A0ABN9TMC7</accession>
<organism evidence="2 3">
    <name type="scientific">Prorocentrum cordatum</name>
    <dbReference type="NCBI Taxonomy" id="2364126"/>
    <lineage>
        <taxon>Eukaryota</taxon>
        <taxon>Sar</taxon>
        <taxon>Alveolata</taxon>
        <taxon>Dinophyceae</taxon>
        <taxon>Prorocentrales</taxon>
        <taxon>Prorocentraceae</taxon>
        <taxon>Prorocentrum</taxon>
    </lineage>
</organism>
<feature type="compositionally biased region" description="Low complexity" evidence="1">
    <location>
        <begin position="19"/>
        <end position="31"/>
    </location>
</feature>